<proteinExistence type="predicted"/>
<dbReference type="RefSeq" id="WP_124927857.1">
    <property type="nucleotide sequence ID" value="NZ_BMOH01000010.1"/>
</dbReference>
<gene>
    <name evidence="1" type="ORF">EHS89_19540</name>
</gene>
<comment type="caution">
    <text evidence="1">The sequence shown here is derived from an EMBL/GenBank/DDBJ whole genome shotgun (WGS) entry which is preliminary data.</text>
</comment>
<dbReference type="EMBL" id="RQXV01000015">
    <property type="protein sequence ID" value="RRC96933.1"/>
    <property type="molecule type" value="Genomic_DNA"/>
</dbReference>
<dbReference type="OrthoDB" id="6400925at2"/>
<sequence length="116" mass="12497">MSALRINAWLERREPVIALHSGLSDSLIAEWRGSAVAELLEQGIVTCAELFSDSQKVQQQAAHELLLNACANSLCSRNGPQCFSCITGRLLKALALSDSNADQPSIRGLGQYKTAV</sequence>
<accession>A0A3P1SI23</accession>
<evidence type="ECO:0000313" key="1">
    <source>
        <dbReference type="EMBL" id="RRC96933.1"/>
    </source>
</evidence>
<reference evidence="1 2" key="1">
    <citation type="submission" date="2018-11" db="EMBL/GenBank/DDBJ databases">
        <title>The draft genome sequence of Amphritea balenae JAMM 1525T.</title>
        <authorList>
            <person name="Fang Z."/>
            <person name="Zhang Y."/>
            <person name="Han X."/>
        </authorList>
    </citation>
    <scope>NUCLEOTIDE SEQUENCE [LARGE SCALE GENOMIC DNA]</scope>
    <source>
        <strain evidence="1 2">JAMM 1525</strain>
    </source>
</reference>
<protein>
    <submittedName>
        <fullName evidence="1">Uncharacterized protein</fullName>
    </submittedName>
</protein>
<name>A0A3P1SI23_9GAMM</name>
<organism evidence="1 2">
    <name type="scientific">Amphritea balenae</name>
    <dbReference type="NCBI Taxonomy" id="452629"/>
    <lineage>
        <taxon>Bacteria</taxon>
        <taxon>Pseudomonadati</taxon>
        <taxon>Pseudomonadota</taxon>
        <taxon>Gammaproteobacteria</taxon>
        <taxon>Oceanospirillales</taxon>
        <taxon>Oceanospirillaceae</taxon>
        <taxon>Amphritea</taxon>
    </lineage>
</organism>
<dbReference type="Proteomes" id="UP000267535">
    <property type="component" value="Unassembled WGS sequence"/>
</dbReference>
<keyword evidence="2" id="KW-1185">Reference proteome</keyword>
<evidence type="ECO:0000313" key="2">
    <source>
        <dbReference type="Proteomes" id="UP000267535"/>
    </source>
</evidence>
<dbReference type="AlphaFoldDB" id="A0A3P1SI23"/>